<organism evidence="1 2">
    <name type="scientific">Entomospira nematocerorum</name>
    <dbReference type="NCBI Taxonomy" id="2719987"/>
    <lineage>
        <taxon>Bacteria</taxon>
        <taxon>Pseudomonadati</taxon>
        <taxon>Spirochaetota</taxon>
        <taxon>Spirochaetia</taxon>
        <taxon>Spirochaetales</taxon>
        <taxon>Spirochaetaceae</taxon>
        <taxon>Entomospira</taxon>
    </lineage>
</organism>
<keyword evidence="2" id="KW-1185">Reference proteome</keyword>
<evidence type="ECO:0000313" key="1">
    <source>
        <dbReference type="EMBL" id="NIZ46324.1"/>
    </source>
</evidence>
<dbReference type="RefSeq" id="WP_167702795.1">
    <property type="nucleotide sequence ID" value="NZ_CP118168.1"/>
</dbReference>
<evidence type="ECO:0000313" key="2">
    <source>
        <dbReference type="Proteomes" id="UP000752013"/>
    </source>
</evidence>
<protein>
    <submittedName>
        <fullName evidence="1">Uncharacterized protein</fullName>
    </submittedName>
</protein>
<proteinExistence type="predicted"/>
<reference evidence="1" key="1">
    <citation type="submission" date="2020-03" db="EMBL/GenBank/DDBJ databases">
        <title>Spirochaetal bacteria isolated from arthropods constitute a novel genus Entomospira genus novum within the order Spirochaetales.</title>
        <authorList>
            <person name="Grana-Miraglia L."/>
            <person name="Sikutova S."/>
            <person name="Fingerle V."/>
            <person name="Sing A."/>
            <person name="Castillo-Ramirez S."/>
            <person name="Margos G."/>
            <person name="Rudolf I."/>
        </authorList>
    </citation>
    <scope>NUCLEOTIDE SEQUENCE</scope>
    <source>
        <strain evidence="1">BR208</strain>
    </source>
</reference>
<dbReference type="AlphaFoldDB" id="A0A968KTL9"/>
<sequence length="442" mass="50839">MKKIGILAMLVVIIAGCKPYTDYPKTGGLEILKPQSDYAVYMLFGSPPALHSGLHWFMHEVPSIVWTNRPYQFNMKYVPTNIEMIDDPELHGIILNYGSTLGATLQSAYTPFEQRLDKLFKENPNATYTVYATDGFLWMVPYYFYRKGIAPEQITLEILNDGSEATALYREDPSLFDTHVTEVKKMIEIATLNPTLMTRWSSRYAFAAGFVMDGRFWFIDETEYVGTTIAETRLRFLNLPYRMLYESLPQSQRSDFEKSMFFDVAKMTKTLFPNNGKKAPIIIAGTYRSTPSGLVVSENFETEMQTLLDHFGSDYTYFFKGHPVLPEGNKTAREWMKKAGINIFPQDTRFPFEMLLLHYPDLIVGGYTTSSFLTASDKQFRFHIGELSGALKMRHQWGSWPNLFIIAGATTRSVFSMDAYHDFDAYYYDPYSKSYILYPDQA</sequence>
<dbReference type="EMBL" id="JAATLK010000001">
    <property type="protein sequence ID" value="NIZ46324.1"/>
    <property type="molecule type" value="Genomic_DNA"/>
</dbReference>
<gene>
    <name evidence="1" type="ORF">HCT46_00075</name>
</gene>
<comment type="caution">
    <text evidence="1">The sequence shown here is derived from an EMBL/GenBank/DDBJ whole genome shotgun (WGS) entry which is preliminary data.</text>
</comment>
<dbReference type="Gene3D" id="3.40.50.11110">
    <property type="entry name" value="Sialyltransferase, C-terminal GT-B Rossman nucleotide-binding domain"/>
    <property type="match status" value="1"/>
</dbReference>
<accession>A0A968KTL9</accession>
<dbReference type="SUPFAM" id="SSF53756">
    <property type="entry name" value="UDP-Glycosyltransferase/glycogen phosphorylase"/>
    <property type="match status" value="1"/>
</dbReference>
<dbReference type="Proteomes" id="UP000752013">
    <property type="component" value="Unassembled WGS sequence"/>
</dbReference>
<dbReference type="PROSITE" id="PS51257">
    <property type="entry name" value="PROKAR_LIPOPROTEIN"/>
    <property type="match status" value="1"/>
</dbReference>
<name>A0A968KTL9_9SPIO</name>